<keyword evidence="2" id="KW-0963">Cytoplasm</keyword>
<evidence type="ECO:0000256" key="2">
    <source>
        <dbReference type="ARBA" id="ARBA00022490"/>
    </source>
</evidence>
<evidence type="ECO:0000313" key="6">
    <source>
        <dbReference type="EMBL" id="MTW19742.1"/>
    </source>
</evidence>
<dbReference type="InterPro" id="IPR008622">
    <property type="entry name" value="FliT"/>
</dbReference>
<sequence length="111" mass="12544">MANLTDLITDLVAATEQMKPAAQGDDWDMVERLQKRRRVLIESIVERAEHEPLSESDAERLRTVRRQEATVAALASAQRQALSEAIAELQGESRIDKLSRMQRAYRDSGHS</sequence>
<dbReference type="GO" id="GO:0044781">
    <property type="term" value="P:bacterial-type flagellum organization"/>
    <property type="evidence" value="ECO:0007669"/>
    <property type="project" value="UniProtKB-KW"/>
</dbReference>
<name>A0A6N8E6A8_9GAMM</name>
<keyword evidence="4" id="KW-0143">Chaperone</keyword>
<evidence type="ECO:0000256" key="1">
    <source>
        <dbReference type="ARBA" id="ARBA00004514"/>
    </source>
</evidence>
<evidence type="ECO:0000313" key="7">
    <source>
        <dbReference type="Proteomes" id="UP000434044"/>
    </source>
</evidence>
<dbReference type="Gene3D" id="1.20.58.380">
    <property type="entry name" value="Flagellar protein flit"/>
    <property type="match status" value="1"/>
</dbReference>
<organism evidence="6 7">
    <name type="scientific">Allochromatium palmeri</name>
    <dbReference type="NCBI Taxonomy" id="231048"/>
    <lineage>
        <taxon>Bacteria</taxon>
        <taxon>Pseudomonadati</taxon>
        <taxon>Pseudomonadota</taxon>
        <taxon>Gammaproteobacteria</taxon>
        <taxon>Chromatiales</taxon>
        <taxon>Chromatiaceae</taxon>
        <taxon>Allochromatium</taxon>
    </lineage>
</organism>
<accession>A0A6N8E6A8</accession>
<dbReference type="RefSeq" id="WP_155448331.1">
    <property type="nucleotide sequence ID" value="NZ_WNKT01000002.1"/>
</dbReference>
<dbReference type="Pfam" id="PF05400">
    <property type="entry name" value="FliT"/>
    <property type="match status" value="1"/>
</dbReference>
<proteinExistence type="predicted"/>
<comment type="caution">
    <text evidence="6">The sequence shown here is derived from an EMBL/GenBank/DDBJ whole genome shotgun (WGS) entry which is preliminary data.</text>
</comment>
<evidence type="ECO:0000256" key="5">
    <source>
        <dbReference type="ARBA" id="ARBA00093797"/>
    </source>
</evidence>
<dbReference type="Proteomes" id="UP000434044">
    <property type="component" value="Unassembled WGS sequence"/>
</dbReference>
<dbReference type="OrthoDB" id="5772507at2"/>
<evidence type="ECO:0000256" key="3">
    <source>
        <dbReference type="ARBA" id="ARBA00022795"/>
    </source>
</evidence>
<comment type="subcellular location">
    <subcellularLocation>
        <location evidence="1">Cytoplasm</location>
        <location evidence="1">Cytosol</location>
    </subcellularLocation>
</comment>
<keyword evidence="3" id="KW-1005">Bacterial flagellum biogenesis</keyword>
<dbReference type="AlphaFoldDB" id="A0A6N8E6A8"/>
<keyword evidence="7" id="KW-1185">Reference proteome</keyword>
<dbReference type="EMBL" id="WNKT01000002">
    <property type="protein sequence ID" value="MTW19742.1"/>
    <property type="molecule type" value="Genomic_DNA"/>
</dbReference>
<evidence type="ECO:0000256" key="4">
    <source>
        <dbReference type="ARBA" id="ARBA00023186"/>
    </source>
</evidence>
<protein>
    <recommendedName>
        <fullName evidence="5">Flagellar protein FliT</fullName>
    </recommendedName>
</protein>
<gene>
    <name evidence="6" type="ORF">GJ668_01390</name>
</gene>
<reference evidence="6 7" key="1">
    <citation type="submission" date="2019-11" db="EMBL/GenBank/DDBJ databases">
        <title>Whole-genome sequence of the anaerobic purple sulfur bacterium Allochromatium palmeri DSM 15591.</title>
        <authorList>
            <person name="Kyndt J.A."/>
            <person name="Meyer T.E."/>
        </authorList>
    </citation>
    <scope>NUCLEOTIDE SEQUENCE [LARGE SCALE GENOMIC DNA]</scope>
    <source>
        <strain evidence="6 7">DSM 15591</strain>
    </source>
</reference>